<feature type="non-terminal residue" evidence="2">
    <location>
        <position position="1"/>
    </location>
</feature>
<sequence length="228" mass="26301">MYVLKPPAAGYFTCKIVIKMLLWKRKVPTLRSLEIFSQAKYDGDNDDDANDEPKRKNVCIKSINKKNIVENVDDKASRSNQCVKKGIVLAETGRYWESLHYFDEAILCTPNDAKIYEMKAQALLELRELYPALEVAEKAVKINTQWAEGFQTLGRCQISCGEIKQALKNFCKAFHLNPILDELYEEDIKWAQQLLVQQQQVQQNQVKQPCNNCLLSKEVETSILYNFD</sequence>
<keyword evidence="1" id="KW-0802">TPR repeat</keyword>
<dbReference type="PANTHER" id="PTHR15544">
    <property type="entry name" value="OSMOSIS RESPONSIVE FACTOR"/>
    <property type="match status" value="1"/>
</dbReference>
<dbReference type="InterPro" id="IPR052658">
    <property type="entry name" value="TPR-containing"/>
</dbReference>
<dbReference type="SUPFAM" id="SSF48452">
    <property type="entry name" value="TPR-like"/>
    <property type="match status" value="1"/>
</dbReference>
<dbReference type="AlphaFoldDB" id="T2MBC1"/>
<dbReference type="SMART" id="SM00028">
    <property type="entry name" value="TPR"/>
    <property type="match status" value="3"/>
</dbReference>
<dbReference type="PROSITE" id="PS50005">
    <property type="entry name" value="TPR"/>
    <property type="match status" value="1"/>
</dbReference>
<organism evidence="2">
    <name type="scientific">Hydra vulgaris</name>
    <name type="common">Hydra</name>
    <name type="synonym">Hydra attenuata</name>
    <dbReference type="NCBI Taxonomy" id="6087"/>
    <lineage>
        <taxon>Eukaryota</taxon>
        <taxon>Metazoa</taxon>
        <taxon>Cnidaria</taxon>
        <taxon>Hydrozoa</taxon>
        <taxon>Hydroidolina</taxon>
        <taxon>Anthoathecata</taxon>
        <taxon>Aplanulata</taxon>
        <taxon>Hydridae</taxon>
        <taxon>Hydra</taxon>
    </lineage>
</organism>
<dbReference type="InterPro" id="IPR011990">
    <property type="entry name" value="TPR-like_helical_dom_sf"/>
</dbReference>
<dbReference type="Gene3D" id="1.25.40.10">
    <property type="entry name" value="Tetratricopeptide repeat domain"/>
    <property type="match status" value="1"/>
</dbReference>
<proteinExistence type="evidence at transcript level"/>
<reference evidence="2" key="1">
    <citation type="journal article" date="2013" name="Genome Biol. Evol.">
        <title>Punctuated emergences of genetic and phenotypic innovations in eumetazoan, bilaterian, euteleostome, and hominidae ancestors.</title>
        <authorList>
            <person name="Wenger Y."/>
            <person name="Galliot B."/>
        </authorList>
    </citation>
    <scope>NUCLEOTIDE SEQUENCE</scope>
    <source>
        <tissue evidence="2">Whole animals</tissue>
    </source>
</reference>
<name>T2MBC1_HYDVU</name>
<dbReference type="InterPro" id="IPR019734">
    <property type="entry name" value="TPR_rpt"/>
</dbReference>
<protein>
    <submittedName>
        <fullName evidence="2">Tetratricopeptide repeat protein 33</fullName>
    </submittedName>
</protein>
<dbReference type="EMBL" id="HAAD01003149">
    <property type="protein sequence ID" value="CDG69381.1"/>
    <property type="molecule type" value="mRNA"/>
</dbReference>
<evidence type="ECO:0000313" key="2">
    <source>
        <dbReference type="EMBL" id="CDG69381.1"/>
    </source>
</evidence>
<dbReference type="PANTHER" id="PTHR15544:SF0">
    <property type="entry name" value="TETRATRICOPEPTIDE REPEAT PROTEIN 33"/>
    <property type="match status" value="1"/>
</dbReference>
<evidence type="ECO:0000256" key="1">
    <source>
        <dbReference type="PROSITE-ProRule" id="PRU00339"/>
    </source>
</evidence>
<gene>
    <name evidence="2" type="primary">TTC33</name>
</gene>
<dbReference type="OrthoDB" id="2423701at2759"/>
<feature type="repeat" description="TPR" evidence="1">
    <location>
        <begin position="147"/>
        <end position="180"/>
    </location>
</feature>
<dbReference type="Pfam" id="PF13181">
    <property type="entry name" value="TPR_8"/>
    <property type="match status" value="1"/>
</dbReference>
<accession>T2MBC1</accession>